<evidence type="ECO:0000259" key="1">
    <source>
        <dbReference type="Pfam" id="PF14295"/>
    </source>
</evidence>
<feature type="domain" description="Apple" evidence="1">
    <location>
        <begin position="143"/>
        <end position="187"/>
    </location>
</feature>
<dbReference type="Gene3D" id="3.50.4.10">
    <property type="entry name" value="Hepatocyte Growth Factor"/>
    <property type="match status" value="1"/>
</dbReference>
<dbReference type="OrthoDB" id="160645at2759"/>
<feature type="domain" description="DUF7907" evidence="2">
    <location>
        <begin position="285"/>
        <end position="426"/>
    </location>
</feature>
<evidence type="ECO:0008006" key="5">
    <source>
        <dbReference type="Google" id="ProtNLM"/>
    </source>
</evidence>
<evidence type="ECO:0000313" key="4">
    <source>
        <dbReference type="Proteomes" id="UP000800041"/>
    </source>
</evidence>
<dbReference type="Pfam" id="PF14295">
    <property type="entry name" value="PAN_4"/>
    <property type="match status" value="1"/>
</dbReference>
<keyword evidence="4" id="KW-1185">Reference proteome</keyword>
<evidence type="ECO:0000259" key="2">
    <source>
        <dbReference type="Pfam" id="PF25484"/>
    </source>
</evidence>
<accession>A0A6G1GRN4</accession>
<dbReference type="EMBL" id="ML977175">
    <property type="protein sequence ID" value="KAF1983427.1"/>
    <property type="molecule type" value="Genomic_DNA"/>
</dbReference>
<dbReference type="InterPro" id="IPR057229">
    <property type="entry name" value="DUF7907"/>
</dbReference>
<dbReference type="InterPro" id="IPR003609">
    <property type="entry name" value="Pan_app"/>
</dbReference>
<protein>
    <recommendedName>
        <fullName evidence="5">Apple domain-containing protein</fullName>
    </recommendedName>
</protein>
<organism evidence="3 4">
    <name type="scientific">Aulographum hederae CBS 113979</name>
    <dbReference type="NCBI Taxonomy" id="1176131"/>
    <lineage>
        <taxon>Eukaryota</taxon>
        <taxon>Fungi</taxon>
        <taxon>Dikarya</taxon>
        <taxon>Ascomycota</taxon>
        <taxon>Pezizomycotina</taxon>
        <taxon>Dothideomycetes</taxon>
        <taxon>Pleosporomycetidae</taxon>
        <taxon>Aulographales</taxon>
        <taxon>Aulographaceae</taxon>
    </lineage>
</organism>
<sequence>MAPQGPTTALSSCTPYTQTVTVTITPSVPTSLYQTFSPGFTPTAGQCSYPAAITVTLTVGVTPTHQPAPSTSSSAFSPFSSPFGPSISDVVSSTTRTSIPVTLYPPSTTSLVPMPTSGVTCPGSNGDFYTSLNGDIFEIECAIDRYDNDLATAYADTFDHCMNICSSFQGCVSVSYHPGTPGPCYLKGANTGNLNPDTNVWGAHMIIKAGDAVPTSTPEPTVTMTQTQTTTAVSTVRTTSFTTPTSTTTTSTITTSATSTSSAIYDSVIPNPFPGCGGLNHRNSLFLLRTHVYFGAPEFDGLYIQGTQLGAPASVPLLSRNRTSAAQGYYDMSTSSLAFWHGECDFSGLTMVLDHDMDEKGPVFINDQVGTARMAIDNNNLYWKNDRFGGWMVCKAGDQYELFYWDVITNMGVDTSQCAKVQLLLENL</sequence>
<proteinExistence type="predicted"/>
<name>A0A6G1GRN4_9PEZI</name>
<dbReference type="Proteomes" id="UP000800041">
    <property type="component" value="Unassembled WGS sequence"/>
</dbReference>
<reference evidence="3" key="1">
    <citation type="journal article" date="2020" name="Stud. Mycol.">
        <title>101 Dothideomycetes genomes: a test case for predicting lifestyles and emergence of pathogens.</title>
        <authorList>
            <person name="Haridas S."/>
            <person name="Albert R."/>
            <person name="Binder M."/>
            <person name="Bloem J."/>
            <person name="Labutti K."/>
            <person name="Salamov A."/>
            <person name="Andreopoulos B."/>
            <person name="Baker S."/>
            <person name="Barry K."/>
            <person name="Bills G."/>
            <person name="Bluhm B."/>
            <person name="Cannon C."/>
            <person name="Castanera R."/>
            <person name="Culley D."/>
            <person name="Daum C."/>
            <person name="Ezra D."/>
            <person name="Gonzalez J."/>
            <person name="Henrissat B."/>
            <person name="Kuo A."/>
            <person name="Liang C."/>
            <person name="Lipzen A."/>
            <person name="Lutzoni F."/>
            <person name="Magnuson J."/>
            <person name="Mondo S."/>
            <person name="Nolan M."/>
            <person name="Ohm R."/>
            <person name="Pangilinan J."/>
            <person name="Park H.-J."/>
            <person name="Ramirez L."/>
            <person name="Alfaro M."/>
            <person name="Sun H."/>
            <person name="Tritt A."/>
            <person name="Yoshinaga Y."/>
            <person name="Zwiers L.-H."/>
            <person name="Turgeon B."/>
            <person name="Goodwin S."/>
            <person name="Spatafora J."/>
            <person name="Crous P."/>
            <person name="Grigoriev I."/>
        </authorList>
    </citation>
    <scope>NUCLEOTIDE SEQUENCE</scope>
    <source>
        <strain evidence="3">CBS 113979</strain>
    </source>
</reference>
<dbReference type="Pfam" id="PF25484">
    <property type="entry name" value="DUF7907"/>
    <property type="match status" value="1"/>
</dbReference>
<evidence type="ECO:0000313" key="3">
    <source>
        <dbReference type="EMBL" id="KAF1983427.1"/>
    </source>
</evidence>
<gene>
    <name evidence="3" type="ORF">K402DRAFT_406892</name>
</gene>
<dbReference type="AlphaFoldDB" id="A0A6G1GRN4"/>